<sequence>MPYPIAKLPYGLRSRLSELTTPVERYNLQIAAGDADICPPQLQQYRTMYYNLGSLHVALSNPNVALREDFLLMLTGQIDININEEILPYRPHLLDHVILMPNDVSIVNYDCSKTLRAMMPPNTCLRNVIEVQITPRYDQPELCQDIDFEDLIDTFPQLQSLSLDSPFENAWITDLLKYQKQPLSYFNIHVRDNGLANLCNWNVENIITFLMAQQDNFCLKIIFFTDELDEETLIDWKNNFIKAEPGLQIWKGEGKPPSPHIWVFPVFLEKRCYLYRPSIEGSDPAVQECEAQPLREPPTLSGDRRRSFRRSVRRFFRRILPTFRQSP</sequence>
<evidence type="ECO:0000313" key="1">
    <source>
        <dbReference type="Proteomes" id="UP000492821"/>
    </source>
</evidence>
<dbReference type="WBParaSite" id="Pan_g1539.t1">
    <property type="protein sequence ID" value="Pan_g1539.t1"/>
    <property type="gene ID" value="Pan_g1539"/>
</dbReference>
<keyword evidence="1" id="KW-1185">Reference proteome</keyword>
<organism evidence="1 2">
    <name type="scientific">Panagrellus redivivus</name>
    <name type="common">Microworm</name>
    <dbReference type="NCBI Taxonomy" id="6233"/>
    <lineage>
        <taxon>Eukaryota</taxon>
        <taxon>Metazoa</taxon>
        <taxon>Ecdysozoa</taxon>
        <taxon>Nematoda</taxon>
        <taxon>Chromadorea</taxon>
        <taxon>Rhabditida</taxon>
        <taxon>Tylenchina</taxon>
        <taxon>Panagrolaimomorpha</taxon>
        <taxon>Panagrolaimoidea</taxon>
        <taxon>Panagrolaimidae</taxon>
        <taxon>Panagrellus</taxon>
    </lineage>
</organism>
<accession>A0A7E4V1D8</accession>
<reference evidence="2" key="2">
    <citation type="submission" date="2020-10" db="UniProtKB">
        <authorList>
            <consortium name="WormBaseParasite"/>
        </authorList>
    </citation>
    <scope>IDENTIFICATION</scope>
</reference>
<dbReference type="AlphaFoldDB" id="A0A7E4V1D8"/>
<reference evidence="1" key="1">
    <citation type="journal article" date="2013" name="Genetics">
        <title>The draft genome and transcriptome of Panagrellus redivivus are shaped by the harsh demands of a free-living lifestyle.</title>
        <authorList>
            <person name="Srinivasan J."/>
            <person name="Dillman A.R."/>
            <person name="Macchietto M.G."/>
            <person name="Heikkinen L."/>
            <person name="Lakso M."/>
            <person name="Fracchia K.M."/>
            <person name="Antoshechkin I."/>
            <person name="Mortazavi A."/>
            <person name="Wong G."/>
            <person name="Sternberg P.W."/>
        </authorList>
    </citation>
    <scope>NUCLEOTIDE SEQUENCE [LARGE SCALE GENOMIC DNA]</scope>
    <source>
        <strain evidence="1">MT8872</strain>
    </source>
</reference>
<protein>
    <submittedName>
        <fullName evidence="2">F-box domain-containing protein</fullName>
    </submittedName>
</protein>
<dbReference type="Proteomes" id="UP000492821">
    <property type="component" value="Unassembled WGS sequence"/>
</dbReference>
<evidence type="ECO:0000313" key="2">
    <source>
        <dbReference type="WBParaSite" id="Pan_g1539.t1"/>
    </source>
</evidence>
<proteinExistence type="predicted"/>
<name>A0A7E4V1D8_PANRE</name>